<evidence type="ECO:0000256" key="3">
    <source>
        <dbReference type="ARBA" id="ARBA00022576"/>
    </source>
</evidence>
<proteinExistence type="inferred from homology"/>
<feature type="modified residue" description="N6-(pyridoxal phosphate)lysine" evidence="11">
    <location>
        <position position="193"/>
    </location>
</feature>
<protein>
    <recommendedName>
        <fullName evidence="9">GDP-perosamine synthase</fullName>
        <ecNumber evidence="8">2.6.1.102</ecNumber>
    </recommendedName>
</protein>
<reference evidence="14" key="1">
    <citation type="submission" date="2019-08" db="EMBL/GenBank/DDBJ databases">
        <title>Seonamhaeicola sediminis sp. nov., isolated from marine sediment.</title>
        <authorList>
            <person name="Cao W.R."/>
        </authorList>
    </citation>
    <scope>NUCLEOTIDE SEQUENCE [LARGE SCALE GENOMIC DNA]</scope>
    <source>
        <strain evidence="14">Gy8</strain>
    </source>
</reference>
<dbReference type="EC" id="2.6.1.102" evidence="8"/>
<dbReference type="SUPFAM" id="SSF53383">
    <property type="entry name" value="PLP-dependent transferases"/>
    <property type="match status" value="1"/>
</dbReference>
<evidence type="ECO:0000256" key="1">
    <source>
        <dbReference type="ARBA" id="ARBA00001933"/>
    </source>
</evidence>
<evidence type="ECO:0000256" key="11">
    <source>
        <dbReference type="PIRSR" id="PIRSR000390-2"/>
    </source>
</evidence>
<evidence type="ECO:0000256" key="8">
    <source>
        <dbReference type="ARBA" id="ARBA00066317"/>
    </source>
</evidence>
<dbReference type="FunFam" id="3.40.640.10:FF:000090">
    <property type="entry name" value="Pyridoxal phosphate-dependent aminotransferase"/>
    <property type="match status" value="1"/>
</dbReference>
<dbReference type="GO" id="GO:0030170">
    <property type="term" value="F:pyridoxal phosphate binding"/>
    <property type="evidence" value="ECO:0007669"/>
    <property type="project" value="TreeGrafter"/>
</dbReference>
<comment type="pathway">
    <text evidence="2">Bacterial outer membrane biogenesis; LPS O-antigen biosynthesis.</text>
</comment>
<keyword evidence="4 13" id="KW-0808">Transferase</keyword>
<evidence type="ECO:0000256" key="10">
    <source>
        <dbReference type="PIRSR" id="PIRSR000390-1"/>
    </source>
</evidence>
<evidence type="ECO:0000256" key="2">
    <source>
        <dbReference type="ARBA" id="ARBA00005125"/>
    </source>
</evidence>
<dbReference type="InterPro" id="IPR000653">
    <property type="entry name" value="DegT/StrS_aminotransferase"/>
</dbReference>
<dbReference type="Proteomes" id="UP000321790">
    <property type="component" value="Unassembled WGS sequence"/>
</dbReference>
<sequence length="377" mass="41257">MLTKTRIYLSSPHMGGTERQYVNEAFDTNWIAPLGPNVNGFEDAIKGYLGNTKHVAALSAGTAAIHLALQLLDVGAGDEVLCQSFTFSASANPIVYQGATPIFIDSEADTWNMCPALLEAAIKDRLAHNKKPKAIIAVHLYGMPYNADAINAVAKAYDIPVIEDSAEALGSTYKGQPCGTLADMGILSFNGNKIITTSGGGALITNTQAMKDKAVFLATQARDDAPHYQHSAIGYNYRMSNVVAGIGRGQMEVLDDRVAARRHNYDVYKHQLSHLENITFLEEPAGFFSNRWLTCIKTDSFETREAIRLALLADDIESRPLWKPMHTQPVFKDCVHYTNGVSEDLFEKGLCLPSGSNLTPNDLERILHIILKTPNLS</sequence>
<dbReference type="InterPro" id="IPR015424">
    <property type="entry name" value="PyrdxlP-dep_Trfase"/>
</dbReference>
<dbReference type="InterPro" id="IPR015422">
    <property type="entry name" value="PyrdxlP-dep_Trfase_small"/>
</dbReference>
<evidence type="ECO:0000313" key="13">
    <source>
        <dbReference type="EMBL" id="TXE11652.1"/>
    </source>
</evidence>
<dbReference type="GO" id="GO:0102933">
    <property type="term" value="F:GDP-4-dehydro-6-deoxy-D-mannose-4-aminotransferase activity"/>
    <property type="evidence" value="ECO:0007669"/>
    <property type="project" value="UniProtKB-EC"/>
</dbReference>
<dbReference type="AlphaFoldDB" id="A0A5C7B190"/>
<comment type="caution">
    <text evidence="13">The sequence shown here is derived from an EMBL/GenBank/DDBJ whole genome shotgun (WGS) entry which is preliminary data.</text>
</comment>
<evidence type="ECO:0000313" key="14">
    <source>
        <dbReference type="Proteomes" id="UP000321790"/>
    </source>
</evidence>
<evidence type="ECO:0000256" key="7">
    <source>
        <dbReference type="ARBA" id="ARBA00051587"/>
    </source>
</evidence>
<keyword evidence="5 11" id="KW-0663">Pyridoxal phosphate</keyword>
<keyword evidence="3 13" id="KW-0032">Aminotransferase</keyword>
<dbReference type="PANTHER" id="PTHR30244">
    <property type="entry name" value="TRANSAMINASE"/>
    <property type="match status" value="1"/>
</dbReference>
<dbReference type="GO" id="GO:0000271">
    <property type="term" value="P:polysaccharide biosynthetic process"/>
    <property type="evidence" value="ECO:0007669"/>
    <property type="project" value="TreeGrafter"/>
</dbReference>
<dbReference type="PIRSF" id="PIRSF000390">
    <property type="entry name" value="PLP_StrS"/>
    <property type="match status" value="1"/>
</dbReference>
<evidence type="ECO:0000256" key="6">
    <source>
        <dbReference type="ARBA" id="ARBA00037999"/>
    </source>
</evidence>
<evidence type="ECO:0000256" key="5">
    <source>
        <dbReference type="ARBA" id="ARBA00022898"/>
    </source>
</evidence>
<dbReference type="EMBL" id="VOSC01000019">
    <property type="protein sequence ID" value="TXE11652.1"/>
    <property type="molecule type" value="Genomic_DNA"/>
</dbReference>
<comment type="cofactor">
    <cofactor evidence="1">
        <name>pyridoxal 5'-phosphate</name>
        <dbReference type="ChEBI" id="CHEBI:597326"/>
    </cofactor>
</comment>
<keyword evidence="14" id="KW-1185">Reference proteome</keyword>
<dbReference type="InterPro" id="IPR015421">
    <property type="entry name" value="PyrdxlP-dep_Trfase_major"/>
</dbReference>
<dbReference type="Gene3D" id="3.40.640.10">
    <property type="entry name" value="Type I PLP-dependent aspartate aminotransferase-like (Major domain)"/>
    <property type="match status" value="1"/>
</dbReference>
<gene>
    <name evidence="13" type="ORF">FUA26_06170</name>
</gene>
<dbReference type="RefSeq" id="WP_147133099.1">
    <property type="nucleotide sequence ID" value="NZ_VOSC01000019.1"/>
</dbReference>
<evidence type="ECO:0000256" key="9">
    <source>
        <dbReference type="ARBA" id="ARBA00074221"/>
    </source>
</evidence>
<evidence type="ECO:0000256" key="12">
    <source>
        <dbReference type="RuleBase" id="RU004508"/>
    </source>
</evidence>
<accession>A0A5C7B190</accession>
<comment type="catalytic activity">
    <reaction evidence="7">
        <text>GDP-alpha-D-perosamine + 2-oxoglutarate = GDP-4-dehydro-alpha-D-rhamnose + L-glutamate</text>
        <dbReference type="Rhea" id="RHEA:36779"/>
        <dbReference type="ChEBI" id="CHEBI:16810"/>
        <dbReference type="ChEBI" id="CHEBI:29985"/>
        <dbReference type="ChEBI" id="CHEBI:57964"/>
        <dbReference type="ChEBI" id="CHEBI:73996"/>
        <dbReference type="EC" id="2.6.1.102"/>
    </reaction>
</comment>
<evidence type="ECO:0000256" key="4">
    <source>
        <dbReference type="ARBA" id="ARBA00022679"/>
    </source>
</evidence>
<feature type="active site" description="Proton acceptor" evidence="10">
    <location>
        <position position="193"/>
    </location>
</feature>
<organism evidence="13 14">
    <name type="scientific">Seonamhaeicola algicola</name>
    <dbReference type="NCBI Taxonomy" id="1719036"/>
    <lineage>
        <taxon>Bacteria</taxon>
        <taxon>Pseudomonadati</taxon>
        <taxon>Bacteroidota</taxon>
        <taxon>Flavobacteriia</taxon>
        <taxon>Flavobacteriales</taxon>
        <taxon>Flavobacteriaceae</taxon>
    </lineage>
</organism>
<dbReference type="PANTHER" id="PTHR30244:SF34">
    <property type="entry name" value="DTDP-4-AMINO-4,6-DIDEOXYGALACTOSE TRANSAMINASE"/>
    <property type="match status" value="1"/>
</dbReference>
<dbReference type="Pfam" id="PF01041">
    <property type="entry name" value="DegT_DnrJ_EryC1"/>
    <property type="match status" value="1"/>
</dbReference>
<name>A0A5C7B190_9FLAO</name>
<dbReference type="OrthoDB" id="9810913at2"/>
<dbReference type="CDD" id="cd00616">
    <property type="entry name" value="AHBA_syn"/>
    <property type="match status" value="1"/>
</dbReference>
<dbReference type="Gene3D" id="3.90.1150.10">
    <property type="entry name" value="Aspartate Aminotransferase, domain 1"/>
    <property type="match status" value="1"/>
</dbReference>
<comment type="similarity">
    <text evidence="6 12">Belongs to the DegT/DnrJ/EryC1 family.</text>
</comment>